<accession>A0AAE0DM03</accession>
<evidence type="ECO:0000313" key="3">
    <source>
        <dbReference type="Proteomes" id="UP001276659"/>
    </source>
</evidence>
<feature type="domain" description="AB hydrolase-1" evidence="1">
    <location>
        <begin position="5"/>
        <end position="202"/>
    </location>
</feature>
<gene>
    <name evidence="2" type="ORF">OEA41_001997</name>
</gene>
<comment type="caution">
    <text evidence="2">The sequence shown here is derived from an EMBL/GenBank/DDBJ whole genome shotgun (WGS) entry which is preliminary data.</text>
</comment>
<evidence type="ECO:0000259" key="1">
    <source>
        <dbReference type="Pfam" id="PF00561"/>
    </source>
</evidence>
<sequence>MQLTWHTIGPILAQNYTVIAIDIRGMGQSTIPASYDFTSSTAAEDLKGVLEFLRINETYIVAHDKGNGQAVALNTKYPSLVKRAIYTEYALPGFGYEDIFSPELGQTGLYGNWQLAFFSVPDAAQYFIQGQERQMLAWYFWHASYSGNSVISQVLLDRYTREISKAGYLRSGFEYFATTLADAGFFNSTFGKQRLEEPVLVLGGEASIAPVSLLQSTWGPILKNPSYDIVPKAGHWLGKLSSFVELC</sequence>
<reference evidence="2" key="1">
    <citation type="submission" date="2022-11" db="EMBL/GenBank/DDBJ databases">
        <title>Chromosomal genome sequence assembly and mating type (MAT) locus characterization of the leprose asexual lichenized fungus Lepraria neglecta (Nyl.) Erichsen.</title>
        <authorList>
            <person name="Allen J.L."/>
            <person name="Pfeffer B."/>
        </authorList>
    </citation>
    <scope>NUCLEOTIDE SEQUENCE</scope>
    <source>
        <strain evidence="2">Allen 5258</strain>
    </source>
</reference>
<dbReference type="InterPro" id="IPR000073">
    <property type="entry name" value="AB_hydrolase_1"/>
</dbReference>
<dbReference type="InterPro" id="IPR029058">
    <property type="entry name" value="AB_hydrolase_fold"/>
</dbReference>
<dbReference type="Proteomes" id="UP001276659">
    <property type="component" value="Unassembled WGS sequence"/>
</dbReference>
<dbReference type="SUPFAM" id="SSF53474">
    <property type="entry name" value="alpha/beta-Hydrolases"/>
    <property type="match status" value="1"/>
</dbReference>
<dbReference type="EMBL" id="JASNWA010000006">
    <property type="protein sequence ID" value="KAK3174751.1"/>
    <property type="molecule type" value="Genomic_DNA"/>
</dbReference>
<dbReference type="AlphaFoldDB" id="A0AAE0DM03"/>
<protein>
    <recommendedName>
        <fullName evidence="1">AB hydrolase-1 domain-containing protein</fullName>
    </recommendedName>
</protein>
<keyword evidence="3" id="KW-1185">Reference proteome</keyword>
<evidence type="ECO:0000313" key="2">
    <source>
        <dbReference type="EMBL" id="KAK3174751.1"/>
    </source>
</evidence>
<organism evidence="2 3">
    <name type="scientific">Lepraria neglecta</name>
    <dbReference type="NCBI Taxonomy" id="209136"/>
    <lineage>
        <taxon>Eukaryota</taxon>
        <taxon>Fungi</taxon>
        <taxon>Dikarya</taxon>
        <taxon>Ascomycota</taxon>
        <taxon>Pezizomycotina</taxon>
        <taxon>Lecanoromycetes</taxon>
        <taxon>OSLEUM clade</taxon>
        <taxon>Lecanoromycetidae</taxon>
        <taxon>Lecanorales</taxon>
        <taxon>Lecanorineae</taxon>
        <taxon>Stereocaulaceae</taxon>
        <taxon>Lepraria</taxon>
    </lineage>
</organism>
<name>A0AAE0DM03_9LECA</name>
<dbReference type="Pfam" id="PF00561">
    <property type="entry name" value="Abhydrolase_1"/>
    <property type="match status" value="1"/>
</dbReference>
<dbReference type="PANTHER" id="PTHR43329">
    <property type="entry name" value="EPOXIDE HYDROLASE"/>
    <property type="match status" value="1"/>
</dbReference>
<proteinExistence type="predicted"/>
<dbReference type="Gene3D" id="3.40.50.1820">
    <property type="entry name" value="alpha/beta hydrolase"/>
    <property type="match status" value="1"/>
</dbReference>